<gene>
    <name evidence="1" type="ORF">OCV63_08670</name>
</gene>
<name>A0ABT2RXL0_9FIRM</name>
<sequence length="285" mass="33054">MSNIWPDNLIEELAYRRCLIFLGAGVSATAKNDKGESPDTWENFLNNIKTKMKNPTEDDIDFVDEMLKKQNYLLALQAIADRCDSGEYSNYLKKQYLRGNYKPSKVHSLIKELDSKIVITTNFDRLYEGLCHEPEYVTFDYTNTRSIIGSIKAPENLIIKAHGNIDDTEKLIFTAKQYYQAQEKYPEFYHLMTALFLTHTVVFIGYSLNDPDINLLLQFLHNTANSACPHYMIDKSGNKPQLIKHWKDTYNVSLIEYGDEYCCLETSLEELRDRVIELRAERGMP</sequence>
<dbReference type="EMBL" id="JAOQKC010000010">
    <property type="protein sequence ID" value="MCU6696967.1"/>
    <property type="molecule type" value="Genomic_DNA"/>
</dbReference>
<dbReference type="InterPro" id="IPR029035">
    <property type="entry name" value="DHS-like_NAD/FAD-binding_dom"/>
</dbReference>
<dbReference type="Gene3D" id="3.40.50.1220">
    <property type="entry name" value="TPP-binding domain"/>
    <property type="match status" value="1"/>
</dbReference>
<reference evidence="1 2" key="1">
    <citation type="journal article" date="2021" name="ISME Commun">
        <title>Automated analysis of genomic sequences facilitates high-throughput and comprehensive description of bacteria.</title>
        <authorList>
            <person name="Hitch T.C.A."/>
        </authorList>
    </citation>
    <scope>NUCLEOTIDE SEQUENCE [LARGE SCALE GENOMIC DNA]</scope>
    <source>
        <strain evidence="1 2">Sanger_04</strain>
    </source>
</reference>
<organism evidence="1 2">
    <name type="scientific">Laedolimicola ammoniilytica</name>
    <dbReference type="NCBI Taxonomy" id="2981771"/>
    <lineage>
        <taxon>Bacteria</taxon>
        <taxon>Bacillati</taxon>
        <taxon>Bacillota</taxon>
        <taxon>Clostridia</taxon>
        <taxon>Lachnospirales</taxon>
        <taxon>Lachnospiraceae</taxon>
        <taxon>Laedolimicola</taxon>
    </lineage>
</organism>
<comment type="caution">
    <text evidence="1">The sequence shown here is derived from an EMBL/GenBank/DDBJ whole genome shotgun (WGS) entry which is preliminary data.</text>
</comment>
<proteinExistence type="predicted"/>
<accession>A0ABT2RXL0</accession>
<evidence type="ECO:0000313" key="1">
    <source>
        <dbReference type="EMBL" id="MCU6696967.1"/>
    </source>
</evidence>
<evidence type="ECO:0000313" key="2">
    <source>
        <dbReference type="Proteomes" id="UP001652461"/>
    </source>
</evidence>
<dbReference type="SUPFAM" id="SSF52467">
    <property type="entry name" value="DHS-like NAD/FAD-binding domain"/>
    <property type="match status" value="1"/>
</dbReference>
<keyword evidence="2" id="KW-1185">Reference proteome</keyword>
<dbReference type="Proteomes" id="UP001652461">
    <property type="component" value="Unassembled WGS sequence"/>
</dbReference>
<dbReference type="Pfam" id="PF13289">
    <property type="entry name" value="SIR2_2"/>
    <property type="match status" value="1"/>
</dbReference>
<dbReference type="RefSeq" id="WP_158363447.1">
    <property type="nucleotide sequence ID" value="NZ_JAOQKC010000010.1"/>
</dbReference>
<protein>
    <submittedName>
        <fullName evidence="1">SIR2 family protein</fullName>
    </submittedName>
</protein>